<dbReference type="Proteomes" id="UP000028302">
    <property type="component" value="Unassembled WGS sequence"/>
</dbReference>
<dbReference type="AlphaFoldDB" id="A0A084IP51"/>
<dbReference type="OrthoDB" id="9816424at2"/>
<keyword evidence="2" id="KW-1185">Reference proteome</keyword>
<protein>
    <recommendedName>
        <fullName evidence="3">Sulfotransferase family protein</fullName>
    </recommendedName>
</protein>
<proteinExistence type="predicted"/>
<dbReference type="eggNOG" id="COG3551">
    <property type="taxonomic scope" value="Bacteria"/>
</dbReference>
<dbReference type="RefSeq" id="WP_037334741.1">
    <property type="nucleotide sequence ID" value="NZ_APNK01000004.1"/>
</dbReference>
<comment type="caution">
    <text evidence="1">The sequence shown here is derived from an EMBL/GenBank/DDBJ whole genome shotgun (WGS) entry which is preliminary data.</text>
</comment>
<dbReference type="InterPro" id="IPR027417">
    <property type="entry name" value="P-loop_NTPase"/>
</dbReference>
<evidence type="ECO:0000313" key="1">
    <source>
        <dbReference type="EMBL" id="KEZ78485.1"/>
    </source>
</evidence>
<evidence type="ECO:0008006" key="3">
    <source>
        <dbReference type="Google" id="ProtNLM"/>
    </source>
</evidence>
<dbReference type="STRING" id="1304275.C41B8_04616"/>
<sequence length="338" mass="37739">MSEAVNVDNELGSTVPPPDAERSTVVAVLGAGRSGTSAITRGLAALGVDLGDNLRSGSGKNPTGFFEDRDVLAISKLLKRALGIRGHSLRLIDDAEFETPRVKAIQAHAIEKLGQRFGHAPLWGYKYSRTLRTMPFWTGIHEALNLDVRYLIALRNPMSVARSRGKINPQRGRQVWSDMEWLVNVVPYFDRLAGAPVAVVDFDRLMAEPEAQLSRVARDLGLPMGPERRAGVDEYAHRFLQKDKPSTRFTRDDLWADPQVNRWTAEGYTLLDRVASDELRLTDPEFTERWAQVATAVADLGPLLAEFDYLRGELVSAGWNPASPVDQVRQVWRDLRSR</sequence>
<reference evidence="1 2" key="1">
    <citation type="submission" date="2013-03" db="EMBL/GenBank/DDBJ databases">
        <title>Salinisphaera hydrothermalis C41B8 Genome Sequencing.</title>
        <authorList>
            <person name="Li C."/>
            <person name="Lai Q."/>
            <person name="Shao Z."/>
        </authorList>
    </citation>
    <scope>NUCLEOTIDE SEQUENCE [LARGE SCALE GENOMIC DNA]</scope>
    <source>
        <strain evidence="1 2">C41B8</strain>
    </source>
</reference>
<accession>A0A084IP51</accession>
<gene>
    <name evidence="1" type="ORF">C41B8_04616</name>
</gene>
<dbReference type="Gene3D" id="3.40.50.300">
    <property type="entry name" value="P-loop containing nucleotide triphosphate hydrolases"/>
    <property type="match status" value="1"/>
</dbReference>
<dbReference type="EMBL" id="APNK01000004">
    <property type="protein sequence ID" value="KEZ78485.1"/>
    <property type="molecule type" value="Genomic_DNA"/>
</dbReference>
<dbReference type="PATRIC" id="fig|1304275.5.peg.946"/>
<dbReference type="SUPFAM" id="SSF52540">
    <property type="entry name" value="P-loop containing nucleoside triphosphate hydrolases"/>
    <property type="match status" value="1"/>
</dbReference>
<evidence type="ECO:0000313" key="2">
    <source>
        <dbReference type="Proteomes" id="UP000028302"/>
    </source>
</evidence>
<organism evidence="1 2">
    <name type="scientific">Salinisphaera hydrothermalis (strain C41B8)</name>
    <dbReference type="NCBI Taxonomy" id="1304275"/>
    <lineage>
        <taxon>Bacteria</taxon>
        <taxon>Pseudomonadati</taxon>
        <taxon>Pseudomonadota</taxon>
        <taxon>Gammaproteobacteria</taxon>
        <taxon>Salinisphaerales</taxon>
        <taxon>Salinisphaeraceae</taxon>
        <taxon>Salinisphaera</taxon>
    </lineage>
</organism>
<name>A0A084IP51_SALHC</name>